<evidence type="ECO:0000313" key="2">
    <source>
        <dbReference type="EMBL" id="KAE9268360.1"/>
    </source>
</evidence>
<evidence type="ECO:0000313" key="3">
    <source>
        <dbReference type="Proteomes" id="UP000486351"/>
    </source>
</evidence>
<dbReference type="EMBL" id="QXFY01006576">
    <property type="protein sequence ID" value="KAE9268360.1"/>
    <property type="molecule type" value="Genomic_DNA"/>
</dbReference>
<dbReference type="AlphaFoldDB" id="A0A6G0Q4A9"/>
<gene>
    <name evidence="2" type="ORF">PF008_g31142</name>
</gene>
<feature type="non-terminal residue" evidence="2">
    <location>
        <position position="1"/>
    </location>
</feature>
<protein>
    <submittedName>
        <fullName evidence="2">Uncharacterized protein</fullName>
    </submittedName>
</protein>
<evidence type="ECO:0000256" key="1">
    <source>
        <dbReference type="SAM" id="MobiDB-lite"/>
    </source>
</evidence>
<name>A0A6G0Q4A9_9STRA</name>
<reference evidence="2 3" key="1">
    <citation type="submission" date="2018-09" db="EMBL/GenBank/DDBJ databases">
        <title>Genomic investigation of the strawberry pathogen Phytophthora fragariae indicates pathogenicity is determined by transcriptional variation in three key races.</title>
        <authorList>
            <person name="Adams T.M."/>
            <person name="Armitage A.D."/>
            <person name="Sobczyk M.K."/>
            <person name="Bates H.J."/>
            <person name="Dunwell J.M."/>
            <person name="Nellist C.F."/>
            <person name="Harrison R.J."/>
        </authorList>
    </citation>
    <scope>NUCLEOTIDE SEQUENCE [LARGE SCALE GENOMIC DNA]</scope>
    <source>
        <strain evidence="2 3">NOV-77</strain>
    </source>
</reference>
<comment type="caution">
    <text evidence="2">The sequence shown here is derived from an EMBL/GenBank/DDBJ whole genome shotgun (WGS) entry which is preliminary data.</text>
</comment>
<sequence>TAVVKSRHRRKPPLRLRVDDSLYTRPLQLPGDGCCASGGRLAQYAPLEAARRLPLGPRADDSVYTRHSSAPPADDSVYTRPLQLPGDGCCASGERLALHAPALCVDESGAPDTAM</sequence>
<dbReference type="Proteomes" id="UP000486351">
    <property type="component" value="Unassembled WGS sequence"/>
</dbReference>
<feature type="region of interest" description="Disordered" evidence="1">
    <location>
        <begin position="57"/>
        <end position="79"/>
    </location>
</feature>
<accession>A0A6G0Q4A9</accession>
<proteinExistence type="predicted"/>
<organism evidence="2 3">
    <name type="scientific">Phytophthora fragariae</name>
    <dbReference type="NCBI Taxonomy" id="53985"/>
    <lineage>
        <taxon>Eukaryota</taxon>
        <taxon>Sar</taxon>
        <taxon>Stramenopiles</taxon>
        <taxon>Oomycota</taxon>
        <taxon>Peronosporomycetes</taxon>
        <taxon>Peronosporales</taxon>
        <taxon>Peronosporaceae</taxon>
        <taxon>Phytophthora</taxon>
    </lineage>
</organism>